<evidence type="ECO:0000313" key="2">
    <source>
        <dbReference type="RefSeq" id="XP_030873347.1"/>
    </source>
</evidence>
<dbReference type="GeneID" id="115936734"/>
<dbReference type="Proteomes" id="UP000245341">
    <property type="component" value="Unplaced"/>
</dbReference>
<reference evidence="2" key="1">
    <citation type="submission" date="2025-08" db="UniProtKB">
        <authorList>
            <consortium name="RefSeq"/>
        </authorList>
    </citation>
    <scope>IDENTIFICATION</scope>
    <source>
        <tissue evidence="2">Liver</tissue>
    </source>
</reference>
<gene>
    <name evidence="2" type="primary">LOC115936734</name>
</gene>
<keyword evidence="1" id="KW-1185">Reference proteome</keyword>
<protein>
    <submittedName>
        <fullName evidence="2">Uncharacterized protein LOC115936734</fullName>
    </submittedName>
</protein>
<proteinExistence type="predicted"/>
<evidence type="ECO:0000313" key="1">
    <source>
        <dbReference type="Proteomes" id="UP000245341"/>
    </source>
</evidence>
<sequence>MYKGISNSNNNDTNKNINNNIIAKLHFSLPAYFRPQKEAKRFCKQSDDFQFNKQKHNGIMSEGDRSFATGDGHSVWEDLQAATSFLSINFVSRVFPQNKSPNYKIYFGVVNKRNFNNKSFKSTCKGIATKPNHISANLFLITSDSCSSNSRSCLCTMGSVISTAFFPIPVTLTAQWHSLAHRHTGTVSPIGKTTNLALDAAGSVITTVTLMTES</sequence>
<dbReference type="RefSeq" id="XP_030873347.1">
    <property type="nucleotide sequence ID" value="XM_031017487.1"/>
</dbReference>
<organism evidence="1 2">
    <name type="scientific">Leptonychotes weddellii</name>
    <name type="common">Weddell seal</name>
    <name type="synonym">Otaria weddellii</name>
    <dbReference type="NCBI Taxonomy" id="9713"/>
    <lineage>
        <taxon>Eukaryota</taxon>
        <taxon>Metazoa</taxon>
        <taxon>Chordata</taxon>
        <taxon>Craniata</taxon>
        <taxon>Vertebrata</taxon>
        <taxon>Euteleostomi</taxon>
        <taxon>Mammalia</taxon>
        <taxon>Eutheria</taxon>
        <taxon>Laurasiatheria</taxon>
        <taxon>Carnivora</taxon>
        <taxon>Caniformia</taxon>
        <taxon>Pinnipedia</taxon>
        <taxon>Phocidae</taxon>
        <taxon>Monachinae</taxon>
        <taxon>Lobodontini</taxon>
        <taxon>Leptonychotes</taxon>
    </lineage>
</organism>
<accession>A0A7F8PWF5</accession>
<dbReference type="AlphaFoldDB" id="A0A7F8PWF5"/>
<name>A0A7F8PWF5_LEPWE</name>
<dbReference type="KEGG" id="lww:115936734"/>